<dbReference type="EMBL" id="CAJPEV010005034">
    <property type="protein sequence ID" value="CAG0902663.1"/>
    <property type="molecule type" value="Genomic_DNA"/>
</dbReference>
<sequence>MQTGAELILFLVLIPLVLGQTWERHETLDNDGIMNLYWTPDLESGDITFELHAKTQGWAGLGFSANGAMPGSDIVVGWIKDGQTYFTDRHAVGNELPLVDEIQDYELLFASETEEGLILRFKRLIDTCDENDFYITYHPWVMEGNEEYVHHLTLMTCTVNEGEEEIFEQFLQDYPHGSSCFDPEISFLIGNCQRILMGWAVGGVLFPILWGIAVRASPNDLDPGQQALAQLVGCRASRDKAERRNHSTSYEVYRYIFC</sequence>
<evidence type="ECO:0000313" key="3">
    <source>
        <dbReference type="EMBL" id="CAD7252924.1"/>
    </source>
</evidence>
<keyword evidence="1" id="KW-0732">Signal</keyword>
<dbReference type="InterPro" id="IPR005018">
    <property type="entry name" value="DOMON_domain"/>
</dbReference>
<name>A0A7R9AFH9_9CRUS</name>
<dbReference type="SUPFAM" id="SSF49742">
    <property type="entry name" value="PHM/PNGase F"/>
    <property type="match status" value="1"/>
</dbReference>
<gene>
    <name evidence="3" type="ORF">DSTB1V02_LOCUS12675</name>
</gene>
<dbReference type="Gene3D" id="2.60.40.1210">
    <property type="entry name" value="Cellobiose dehydrogenase, cytochrome domain"/>
    <property type="match status" value="1"/>
</dbReference>
<feature type="domain" description="DOMON" evidence="2">
    <location>
        <begin position="32"/>
        <end position="144"/>
    </location>
</feature>
<keyword evidence="4" id="KW-1185">Reference proteome</keyword>
<dbReference type="PANTHER" id="PTHR10157">
    <property type="entry name" value="DOPAMINE BETA HYDROXYLASE RELATED"/>
    <property type="match status" value="1"/>
</dbReference>
<proteinExistence type="predicted"/>
<dbReference type="Proteomes" id="UP000677054">
    <property type="component" value="Unassembled WGS sequence"/>
</dbReference>
<reference evidence="3" key="1">
    <citation type="submission" date="2020-11" db="EMBL/GenBank/DDBJ databases">
        <authorList>
            <person name="Tran Van P."/>
        </authorList>
    </citation>
    <scope>NUCLEOTIDE SEQUENCE</scope>
</reference>
<protein>
    <recommendedName>
        <fullName evidence="2">DOMON domain-containing protein</fullName>
    </recommendedName>
</protein>
<dbReference type="InterPro" id="IPR008977">
    <property type="entry name" value="PHM/PNGase_F_dom_sf"/>
</dbReference>
<evidence type="ECO:0000259" key="2">
    <source>
        <dbReference type="PROSITE" id="PS50836"/>
    </source>
</evidence>
<dbReference type="SMART" id="SM00664">
    <property type="entry name" value="DoH"/>
    <property type="match status" value="1"/>
</dbReference>
<evidence type="ECO:0000256" key="1">
    <source>
        <dbReference type="SAM" id="SignalP"/>
    </source>
</evidence>
<feature type="chain" id="PRO_5036209873" description="DOMON domain-containing protein" evidence="1">
    <location>
        <begin position="20"/>
        <end position="258"/>
    </location>
</feature>
<dbReference type="AlphaFoldDB" id="A0A7R9AFH9"/>
<dbReference type="OrthoDB" id="10003276at2759"/>
<accession>A0A7R9AFH9</accession>
<dbReference type="PROSITE" id="PS50836">
    <property type="entry name" value="DOMON"/>
    <property type="match status" value="1"/>
</dbReference>
<dbReference type="InterPro" id="IPR000945">
    <property type="entry name" value="DBH-like"/>
</dbReference>
<dbReference type="CDD" id="cd09631">
    <property type="entry name" value="DOMON_DOH"/>
    <property type="match status" value="1"/>
</dbReference>
<dbReference type="InterPro" id="IPR045266">
    <property type="entry name" value="DOH_DOMON"/>
</dbReference>
<dbReference type="Pfam" id="PF03351">
    <property type="entry name" value="DOMON"/>
    <property type="match status" value="1"/>
</dbReference>
<feature type="non-terminal residue" evidence="3">
    <location>
        <position position="1"/>
    </location>
</feature>
<dbReference type="PANTHER" id="PTHR10157:SF23">
    <property type="entry name" value="MOXD1 HOMOLOG 1"/>
    <property type="match status" value="1"/>
</dbReference>
<dbReference type="GO" id="GO:0004500">
    <property type="term" value="F:dopamine beta-monooxygenase activity"/>
    <property type="evidence" value="ECO:0007669"/>
    <property type="project" value="InterPro"/>
</dbReference>
<evidence type="ECO:0000313" key="4">
    <source>
        <dbReference type="Proteomes" id="UP000677054"/>
    </source>
</evidence>
<dbReference type="EMBL" id="LR904551">
    <property type="protein sequence ID" value="CAD7252924.1"/>
    <property type="molecule type" value="Genomic_DNA"/>
</dbReference>
<feature type="signal peptide" evidence="1">
    <location>
        <begin position="1"/>
        <end position="19"/>
    </location>
</feature>
<dbReference type="SUPFAM" id="SSF49344">
    <property type="entry name" value="CBD9-like"/>
    <property type="match status" value="1"/>
</dbReference>
<organism evidence="3">
    <name type="scientific">Darwinula stevensoni</name>
    <dbReference type="NCBI Taxonomy" id="69355"/>
    <lineage>
        <taxon>Eukaryota</taxon>
        <taxon>Metazoa</taxon>
        <taxon>Ecdysozoa</taxon>
        <taxon>Arthropoda</taxon>
        <taxon>Crustacea</taxon>
        <taxon>Oligostraca</taxon>
        <taxon>Ostracoda</taxon>
        <taxon>Podocopa</taxon>
        <taxon>Podocopida</taxon>
        <taxon>Darwinulocopina</taxon>
        <taxon>Darwinuloidea</taxon>
        <taxon>Darwinulidae</taxon>
        <taxon>Darwinula</taxon>
    </lineage>
</organism>
<dbReference type="GO" id="GO:0005507">
    <property type="term" value="F:copper ion binding"/>
    <property type="evidence" value="ECO:0007669"/>
    <property type="project" value="InterPro"/>
</dbReference>